<name>A0A3E2NN04_9SPHI</name>
<evidence type="ECO:0000313" key="2">
    <source>
        <dbReference type="Proteomes" id="UP000260823"/>
    </source>
</evidence>
<gene>
    <name evidence="1" type="ORF">DYU05_16000</name>
</gene>
<reference evidence="1 2" key="1">
    <citation type="submission" date="2018-08" db="EMBL/GenBank/DDBJ databases">
        <title>Mucilaginibacter terrae sp. nov., isolated from manganese diggings.</title>
        <authorList>
            <person name="Huang Y."/>
            <person name="Zhou Z."/>
        </authorList>
    </citation>
    <scope>NUCLEOTIDE SEQUENCE [LARGE SCALE GENOMIC DNA]</scope>
    <source>
        <strain evidence="1 2">ZH6</strain>
    </source>
</reference>
<sequence>MATINFDYHPQFFTAMILNWMPLLKDDAFKDIIIKSLRFLTTEGSIVVYGFVVMPNHIHLIWQVQDGFNKAAVQLRFMKFTAQQMKFRLLDSDDTLLSAFLVDARDRRYQFWERNPLSVDLWTPNVFYQKLDYIHNNPLQEKWRLATLPEEYIYSSARFYRTGIDDFGFLTHHDGQDLRPIVSR</sequence>
<dbReference type="GO" id="GO:0004803">
    <property type="term" value="F:transposase activity"/>
    <property type="evidence" value="ECO:0007669"/>
    <property type="project" value="InterPro"/>
</dbReference>
<comment type="caution">
    <text evidence="1">The sequence shown here is derived from an EMBL/GenBank/DDBJ whole genome shotgun (WGS) entry which is preliminary data.</text>
</comment>
<dbReference type="SUPFAM" id="SSF143422">
    <property type="entry name" value="Transposase IS200-like"/>
    <property type="match status" value="1"/>
</dbReference>
<dbReference type="OrthoDB" id="9788881at2"/>
<dbReference type="Gene3D" id="3.30.70.1290">
    <property type="entry name" value="Transposase IS200-like"/>
    <property type="match status" value="1"/>
</dbReference>
<organism evidence="1 2">
    <name type="scientific">Mucilaginibacter terrenus</name>
    <dbReference type="NCBI Taxonomy" id="2482727"/>
    <lineage>
        <taxon>Bacteria</taxon>
        <taxon>Pseudomonadati</taxon>
        <taxon>Bacteroidota</taxon>
        <taxon>Sphingobacteriia</taxon>
        <taxon>Sphingobacteriales</taxon>
        <taxon>Sphingobacteriaceae</taxon>
        <taxon>Mucilaginibacter</taxon>
    </lineage>
</organism>
<dbReference type="AlphaFoldDB" id="A0A3E2NN04"/>
<accession>A0A3E2NN04</accession>
<dbReference type="EMBL" id="QWDE01000003">
    <property type="protein sequence ID" value="RFZ82377.1"/>
    <property type="molecule type" value="Genomic_DNA"/>
</dbReference>
<evidence type="ECO:0000313" key="1">
    <source>
        <dbReference type="EMBL" id="RFZ82377.1"/>
    </source>
</evidence>
<proteinExistence type="predicted"/>
<dbReference type="Proteomes" id="UP000260823">
    <property type="component" value="Unassembled WGS sequence"/>
</dbReference>
<dbReference type="GO" id="GO:0003677">
    <property type="term" value="F:DNA binding"/>
    <property type="evidence" value="ECO:0007669"/>
    <property type="project" value="InterPro"/>
</dbReference>
<dbReference type="InterPro" id="IPR036515">
    <property type="entry name" value="Transposase_17_sf"/>
</dbReference>
<dbReference type="GO" id="GO:0006313">
    <property type="term" value="P:DNA transposition"/>
    <property type="evidence" value="ECO:0007669"/>
    <property type="project" value="InterPro"/>
</dbReference>
<keyword evidence="2" id="KW-1185">Reference proteome</keyword>
<protein>
    <submittedName>
        <fullName evidence="1">Transposase</fullName>
    </submittedName>
</protein>